<proteinExistence type="predicted"/>
<dbReference type="RefSeq" id="WP_150903260.1">
    <property type="nucleotide sequence ID" value="NZ_VTWT01000003.1"/>
</dbReference>
<dbReference type="Proteomes" id="UP000326570">
    <property type="component" value="Unassembled WGS sequence"/>
</dbReference>
<dbReference type="PROSITE" id="PS51257">
    <property type="entry name" value="PROKAR_LIPOPROTEIN"/>
    <property type="match status" value="1"/>
</dbReference>
<evidence type="ECO:0008006" key="3">
    <source>
        <dbReference type="Google" id="ProtNLM"/>
    </source>
</evidence>
<evidence type="ECO:0000313" key="1">
    <source>
        <dbReference type="EMBL" id="KAA9340187.1"/>
    </source>
</evidence>
<comment type="caution">
    <text evidence="1">The sequence shown here is derived from an EMBL/GenBank/DDBJ whole genome shotgun (WGS) entry which is preliminary data.</text>
</comment>
<gene>
    <name evidence="1" type="ORF">F0P94_07515</name>
</gene>
<protein>
    <recommendedName>
        <fullName evidence="3">Lipoprotein</fullName>
    </recommendedName>
</protein>
<keyword evidence="2" id="KW-1185">Reference proteome</keyword>
<accession>A0A5N1J2B1</accession>
<name>A0A5N1J2B1_9BACT</name>
<organism evidence="1 2">
    <name type="scientific">Adhaeribacter soli</name>
    <dbReference type="NCBI Taxonomy" id="2607655"/>
    <lineage>
        <taxon>Bacteria</taxon>
        <taxon>Pseudomonadati</taxon>
        <taxon>Bacteroidota</taxon>
        <taxon>Cytophagia</taxon>
        <taxon>Cytophagales</taxon>
        <taxon>Hymenobacteraceae</taxon>
        <taxon>Adhaeribacter</taxon>
    </lineage>
</organism>
<sequence length="257" mass="28722">MKRLIYLTYLGLLFLILISCQKESVAPAPAPATEVNSEARMHPGNQGCPPHFFISKTGPVFLTPTCQVLVTVGFADQVSSAEKQRILSQYSLVEQIESEYPLEDGSFATIVKLQNGNNCIDLEKFLWQLMQQNPRTIMYALPSFGDAYMPSWLGLTQEFFVGLNSSNPAADIQRLTALTRTRIVYTFDDSFYILAADRNSRGNVLQMCTFFNALPKVAFAEPNYLVQAPPPFTESQHLNPFNASTKLYTTKGALQKL</sequence>
<dbReference type="EMBL" id="VTWT01000003">
    <property type="protein sequence ID" value="KAA9340187.1"/>
    <property type="molecule type" value="Genomic_DNA"/>
</dbReference>
<reference evidence="1 2" key="1">
    <citation type="submission" date="2019-09" db="EMBL/GenBank/DDBJ databases">
        <title>Genome sequence of Adhaeribacter sp. M2.</title>
        <authorList>
            <person name="Srinivasan S."/>
        </authorList>
    </citation>
    <scope>NUCLEOTIDE SEQUENCE [LARGE SCALE GENOMIC DNA]</scope>
    <source>
        <strain evidence="1 2">M2</strain>
    </source>
</reference>
<evidence type="ECO:0000313" key="2">
    <source>
        <dbReference type="Proteomes" id="UP000326570"/>
    </source>
</evidence>
<dbReference type="AlphaFoldDB" id="A0A5N1J2B1"/>